<protein>
    <recommendedName>
        <fullName evidence="1">Phosphoenolpyruvate carboxykinase GTP-utilising N-terminal domain-containing protein</fullName>
    </recommendedName>
</protein>
<sequence>MEDINVPFSEVHYLTIEKVGNVPVTKGNFQSLPAHVQTWLAQMIQLCTPKAVYISDGSQEEATIVTKKLVDYGQLSPLTKYENCHICRTDPRDVARVESKTFIVTNDKHSSVPHSREGAKCVLGLWMSPQDISKELDTRFPGCMTGRTLMVIPF</sequence>
<feature type="domain" description="Phosphoenolpyruvate carboxykinase GTP-utilising N-terminal" evidence="1">
    <location>
        <begin position="39"/>
        <end position="154"/>
    </location>
</feature>
<dbReference type="GO" id="GO:0071333">
    <property type="term" value="P:cellular response to glucose stimulus"/>
    <property type="evidence" value="ECO:0007669"/>
    <property type="project" value="TreeGrafter"/>
</dbReference>
<evidence type="ECO:0000313" key="2">
    <source>
        <dbReference type="EMBL" id="CAF5066893.1"/>
    </source>
</evidence>
<dbReference type="GO" id="GO:0005829">
    <property type="term" value="C:cytosol"/>
    <property type="evidence" value="ECO:0007669"/>
    <property type="project" value="TreeGrafter"/>
</dbReference>
<dbReference type="EMBL" id="CAJOBI010232101">
    <property type="protein sequence ID" value="CAF5066893.1"/>
    <property type="molecule type" value="Genomic_DNA"/>
</dbReference>
<dbReference type="GO" id="GO:0006094">
    <property type="term" value="P:gluconeogenesis"/>
    <property type="evidence" value="ECO:0007669"/>
    <property type="project" value="InterPro"/>
</dbReference>
<evidence type="ECO:0000259" key="1">
    <source>
        <dbReference type="Pfam" id="PF17297"/>
    </source>
</evidence>
<dbReference type="Gene3D" id="2.170.8.10">
    <property type="entry name" value="Phosphoenolpyruvate Carboxykinase, domain 2"/>
    <property type="match status" value="1"/>
</dbReference>
<dbReference type="GO" id="GO:0005525">
    <property type="term" value="F:GTP binding"/>
    <property type="evidence" value="ECO:0007669"/>
    <property type="project" value="InterPro"/>
</dbReference>
<dbReference type="SUPFAM" id="SSF68923">
    <property type="entry name" value="PEP carboxykinase N-terminal domain"/>
    <property type="match status" value="1"/>
</dbReference>
<dbReference type="GO" id="GO:0030145">
    <property type="term" value="F:manganese ion binding"/>
    <property type="evidence" value="ECO:0007669"/>
    <property type="project" value="TreeGrafter"/>
</dbReference>
<dbReference type="GO" id="GO:0004613">
    <property type="term" value="F:phosphoenolpyruvate carboxykinase (GTP) activity"/>
    <property type="evidence" value="ECO:0007669"/>
    <property type="project" value="TreeGrafter"/>
</dbReference>
<name>A0A8S3EM98_9BILA</name>
<dbReference type="AlphaFoldDB" id="A0A8S3EM98"/>
<proteinExistence type="predicted"/>
<organism evidence="2 3">
    <name type="scientific">Rotaria magnacalcarata</name>
    <dbReference type="NCBI Taxonomy" id="392030"/>
    <lineage>
        <taxon>Eukaryota</taxon>
        <taxon>Metazoa</taxon>
        <taxon>Spiralia</taxon>
        <taxon>Gnathifera</taxon>
        <taxon>Rotifera</taxon>
        <taxon>Eurotatoria</taxon>
        <taxon>Bdelloidea</taxon>
        <taxon>Philodinida</taxon>
        <taxon>Philodinidae</taxon>
        <taxon>Rotaria</taxon>
    </lineage>
</organism>
<dbReference type="GO" id="GO:0006107">
    <property type="term" value="P:oxaloacetate metabolic process"/>
    <property type="evidence" value="ECO:0007669"/>
    <property type="project" value="TreeGrafter"/>
</dbReference>
<dbReference type="PANTHER" id="PTHR11561">
    <property type="entry name" value="PHOSPHOENOLPYRUVATE CARBOXYKINASE"/>
    <property type="match status" value="1"/>
</dbReference>
<dbReference type="GO" id="GO:0033993">
    <property type="term" value="P:response to lipid"/>
    <property type="evidence" value="ECO:0007669"/>
    <property type="project" value="TreeGrafter"/>
</dbReference>
<gene>
    <name evidence="2" type="ORF">SMN809_LOCUS60072</name>
</gene>
<comment type="caution">
    <text evidence="2">The sequence shown here is derived from an EMBL/GenBank/DDBJ whole genome shotgun (WGS) entry which is preliminary data.</text>
</comment>
<dbReference type="Pfam" id="PF17297">
    <property type="entry name" value="PEPCK_N"/>
    <property type="match status" value="1"/>
</dbReference>
<dbReference type="InterPro" id="IPR008209">
    <property type="entry name" value="PEP_carboxykinase_GTP"/>
</dbReference>
<dbReference type="PANTHER" id="PTHR11561:SF0">
    <property type="entry name" value="PHOSPHOENOLPYRUVATE CARBOXYKINASE [GTP]-RELATED"/>
    <property type="match status" value="1"/>
</dbReference>
<evidence type="ECO:0000313" key="3">
    <source>
        <dbReference type="Proteomes" id="UP000676336"/>
    </source>
</evidence>
<dbReference type="GO" id="GO:0042594">
    <property type="term" value="P:response to starvation"/>
    <property type="evidence" value="ECO:0007669"/>
    <property type="project" value="TreeGrafter"/>
</dbReference>
<dbReference type="Proteomes" id="UP000676336">
    <property type="component" value="Unassembled WGS sequence"/>
</dbReference>
<feature type="non-terminal residue" evidence="2">
    <location>
        <position position="1"/>
    </location>
</feature>
<dbReference type="GO" id="GO:0019543">
    <property type="term" value="P:propionate catabolic process"/>
    <property type="evidence" value="ECO:0007669"/>
    <property type="project" value="TreeGrafter"/>
</dbReference>
<dbReference type="GO" id="GO:0046327">
    <property type="term" value="P:glycerol biosynthetic process from pyruvate"/>
    <property type="evidence" value="ECO:0007669"/>
    <property type="project" value="TreeGrafter"/>
</dbReference>
<accession>A0A8S3EM98</accession>
<dbReference type="InterPro" id="IPR008210">
    <property type="entry name" value="PEP_carboxykinase_N"/>
</dbReference>
<reference evidence="2" key="1">
    <citation type="submission" date="2021-02" db="EMBL/GenBank/DDBJ databases">
        <authorList>
            <person name="Nowell W R."/>
        </authorList>
    </citation>
    <scope>NUCLEOTIDE SEQUENCE</scope>
</reference>
<dbReference type="Gene3D" id="3.40.449.10">
    <property type="entry name" value="Phosphoenolpyruvate Carboxykinase, domain 1"/>
    <property type="match status" value="1"/>
</dbReference>
<dbReference type="InterPro" id="IPR035078">
    <property type="entry name" value="PEP_carboxykinase_GTP_N"/>
</dbReference>